<name>A0A1J1I5L8_9DIPT</name>
<dbReference type="AlphaFoldDB" id="A0A1J1I5L8"/>
<evidence type="ECO:0000313" key="1">
    <source>
        <dbReference type="EMBL" id="CRK95565.1"/>
    </source>
</evidence>
<proteinExistence type="predicted"/>
<dbReference type="EMBL" id="CVRI01000042">
    <property type="protein sequence ID" value="CRK95565.1"/>
    <property type="molecule type" value="Genomic_DNA"/>
</dbReference>
<reference evidence="2 3" key="1">
    <citation type="submission" date="2015-04" db="EMBL/GenBank/DDBJ databases">
        <authorList>
            <person name="Syromyatnikov M.Y."/>
            <person name="Popov V.N."/>
        </authorList>
    </citation>
    <scope>NUCLEOTIDE SEQUENCE [LARGE SCALE GENOMIC DNA]</scope>
</reference>
<organism evidence="2 3">
    <name type="scientific">Clunio marinus</name>
    <dbReference type="NCBI Taxonomy" id="568069"/>
    <lineage>
        <taxon>Eukaryota</taxon>
        <taxon>Metazoa</taxon>
        <taxon>Ecdysozoa</taxon>
        <taxon>Arthropoda</taxon>
        <taxon>Hexapoda</taxon>
        <taxon>Insecta</taxon>
        <taxon>Pterygota</taxon>
        <taxon>Neoptera</taxon>
        <taxon>Endopterygota</taxon>
        <taxon>Diptera</taxon>
        <taxon>Nematocera</taxon>
        <taxon>Chironomoidea</taxon>
        <taxon>Chironomidae</taxon>
        <taxon>Clunio</taxon>
    </lineage>
</organism>
<dbReference type="EMBL" id="CVRI01000042">
    <property type="protein sequence ID" value="CRK95568.1"/>
    <property type="molecule type" value="Genomic_DNA"/>
</dbReference>
<keyword evidence="3" id="KW-1185">Reference proteome</keyword>
<protein>
    <submittedName>
        <fullName evidence="1">CLUMA_CG009029, isoform A</fullName>
    </submittedName>
    <submittedName>
        <fullName evidence="2">CLUMA_CG009032, isoform A</fullName>
    </submittedName>
</protein>
<evidence type="ECO:0000313" key="2">
    <source>
        <dbReference type="EMBL" id="CRK95568.1"/>
    </source>
</evidence>
<gene>
    <name evidence="1" type="ORF">CLUMA_CG009029</name>
    <name evidence="2" type="ORF">CLUMA_CG009032</name>
</gene>
<evidence type="ECO:0000313" key="3">
    <source>
        <dbReference type="Proteomes" id="UP000183832"/>
    </source>
</evidence>
<sequence length="63" mass="7428">MEEQLKKAEDGLNISKERQLISLMNEVKEETSDHDIPSHQDEDRNDLRIYHLISINDFFLSKA</sequence>
<accession>A0A1J1I5L8</accession>
<dbReference type="Proteomes" id="UP000183832">
    <property type="component" value="Unassembled WGS sequence"/>
</dbReference>